<protein>
    <submittedName>
        <fullName evidence="1">Uncharacterized protein</fullName>
    </submittedName>
</protein>
<accession>A0A0K2U3N2</accession>
<evidence type="ECO:0000313" key="1">
    <source>
        <dbReference type="EMBL" id="CDW32889.1"/>
    </source>
</evidence>
<name>A0A0K2U3N2_LEPSM</name>
<proteinExistence type="predicted"/>
<organism evidence="1">
    <name type="scientific">Lepeophtheirus salmonis</name>
    <name type="common">Salmon louse</name>
    <name type="synonym">Caligus salmonis</name>
    <dbReference type="NCBI Taxonomy" id="72036"/>
    <lineage>
        <taxon>Eukaryota</taxon>
        <taxon>Metazoa</taxon>
        <taxon>Ecdysozoa</taxon>
        <taxon>Arthropoda</taxon>
        <taxon>Crustacea</taxon>
        <taxon>Multicrustacea</taxon>
        <taxon>Hexanauplia</taxon>
        <taxon>Copepoda</taxon>
        <taxon>Siphonostomatoida</taxon>
        <taxon>Caligidae</taxon>
        <taxon>Lepeophtheirus</taxon>
    </lineage>
</organism>
<sequence>MFFTGVQEESHPLSPFLQKVLMSVVCNSPKCCNRNVNIPRNNISFRKVQSHSVTSHWFYT</sequence>
<reference evidence="1" key="1">
    <citation type="submission" date="2014-05" db="EMBL/GenBank/DDBJ databases">
        <authorList>
            <person name="Chronopoulou M."/>
        </authorList>
    </citation>
    <scope>NUCLEOTIDE SEQUENCE</scope>
    <source>
        <tissue evidence="1">Whole organism</tissue>
    </source>
</reference>
<dbReference type="EMBL" id="HACA01015528">
    <property type="protein sequence ID" value="CDW32889.1"/>
    <property type="molecule type" value="Transcribed_RNA"/>
</dbReference>
<dbReference type="AlphaFoldDB" id="A0A0K2U3N2"/>